<dbReference type="EMBL" id="JACIFD010000002">
    <property type="protein sequence ID" value="MBB4071016.1"/>
    <property type="molecule type" value="Genomic_DNA"/>
</dbReference>
<evidence type="ECO:0000313" key="2">
    <source>
        <dbReference type="EMBL" id="MBB4071016.1"/>
    </source>
</evidence>
<dbReference type="PROSITE" id="PS51257">
    <property type="entry name" value="PROKAR_LIPOPROTEIN"/>
    <property type="match status" value="1"/>
</dbReference>
<dbReference type="AlphaFoldDB" id="A0A840DPA7"/>
<keyword evidence="1" id="KW-0732">Signal</keyword>
<organism evidence="2 3">
    <name type="scientific">Canibacter oris</name>
    <dbReference type="NCBI Taxonomy" id="1365628"/>
    <lineage>
        <taxon>Bacteria</taxon>
        <taxon>Bacillati</taxon>
        <taxon>Actinomycetota</taxon>
        <taxon>Actinomycetes</taxon>
        <taxon>Micrococcales</taxon>
        <taxon>Microbacteriaceae</taxon>
        <taxon>Canibacter</taxon>
    </lineage>
</organism>
<evidence type="ECO:0000256" key="1">
    <source>
        <dbReference type="SAM" id="SignalP"/>
    </source>
</evidence>
<sequence length="161" mass="17551">MKNKLLAVSSLALLVLSGCSDTAEEKTLGTPDKGEITVVTPKLIEQEYQAALAALQWPEGYSPKQKLDGLSEDVSYQKGFGDTLASVEYECAWTKQWLETYAVDEAAAQKALGALEQVLSMGYMSPERADDNTREYFQTALEKAQLGDPSGLQQNFTVNCG</sequence>
<proteinExistence type="predicted"/>
<reference evidence="2" key="1">
    <citation type="submission" date="2020-08" db="EMBL/GenBank/DDBJ databases">
        <title>Sequencing the genomes of 1000 actinobacteria strains.</title>
        <authorList>
            <person name="Klenk H.-P."/>
        </authorList>
    </citation>
    <scope>NUCLEOTIDE SEQUENCE [LARGE SCALE GENOMIC DNA]</scope>
    <source>
        <strain evidence="2">DSM 27064</strain>
    </source>
</reference>
<evidence type="ECO:0000313" key="3">
    <source>
        <dbReference type="Proteomes" id="UP000571183"/>
    </source>
</evidence>
<gene>
    <name evidence="2" type="ORF">F5897_000300</name>
</gene>
<comment type="caution">
    <text evidence="2">The sequence shown here is derived from an EMBL/GenBank/DDBJ whole genome shotgun (WGS) entry which is preliminary data.</text>
</comment>
<name>A0A840DPA7_9MICO</name>
<feature type="chain" id="PRO_5038460607" description="Lipoprotein" evidence="1">
    <location>
        <begin position="24"/>
        <end position="161"/>
    </location>
</feature>
<dbReference type="RefSeq" id="WP_124824268.1">
    <property type="nucleotide sequence ID" value="NZ_JACIFD010000002.1"/>
</dbReference>
<feature type="signal peptide" evidence="1">
    <location>
        <begin position="1"/>
        <end position="23"/>
    </location>
</feature>
<keyword evidence="3" id="KW-1185">Reference proteome</keyword>
<evidence type="ECO:0008006" key="4">
    <source>
        <dbReference type="Google" id="ProtNLM"/>
    </source>
</evidence>
<accession>A0A840DPA7</accession>
<protein>
    <recommendedName>
        <fullName evidence="4">Lipoprotein</fullName>
    </recommendedName>
</protein>
<dbReference type="Proteomes" id="UP000571183">
    <property type="component" value="Unassembled WGS sequence"/>
</dbReference>